<evidence type="ECO:0000313" key="2">
    <source>
        <dbReference type="EMBL" id="KAF2454527.1"/>
    </source>
</evidence>
<evidence type="ECO:0000313" key="3">
    <source>
        <dbReference type="Proteomes" id="UP000799766"/>
    </source>
</evidence>
<accession>A0A6A6NSP7</accession>
<protein>
    <submittedName>
        <fullName evidence="2">Uncharacterized protein</fullName>
    </submittedName>
</protein>
<dbReference type="AlphaFoldDB" id="A0A6A6NSP7"/>
<reference evidence="2" key="1">
    <citation type="journal article" date="2020" name="Stud. Mycol.">
        <title>101 Dothideomycetes genomes: a test case for predicting lifestyles and emergence of pathogens.</title>
        <authorList>
            <person name="Haridas S."/>
            <person name="Albert R."/>
            <person name="Binder M."/>
            <person name="Bloem J."/>
            <person name="Labutti K."/>
            <person name="Salamov A."/>
            <person name="Andreopoulos B."/>
            <person name="Baker S."/>
            <person name="Barry K."/>
            <person name="Bills G."/>
            <person name="Bluhm B."/>
            <person name="Cannon C."/>
            <person name="Castanera R."/>
            <person name="Culley D."/>
            <person name="Daum C."/>
            <person name="Ezra D."/>
            <person name="Gonzalez J."/>
            <person name="Henrissat B."/>
            <person name="Kuo A."/>
            <person name="Liang C."/>
            <person name="Lipzen A."/>
            <person name="Lutzoni F."/>
            <person name="Magnuson J."/>
            <person name="Mondo S."/>
            <person name="Nolan M."/>
            <person name="Ohm R."/>
            <person name="Pangilinan J."/>
            <person name="Park H.-J."/>
            <person name="Ramirez L."/>
            <person name="Alfaro M."/>
            <person name="Sun H."/>
            <person name="Tritt A."/>
            <person name="Yoshinaga Y."/>
            <person name="Zwiers L.-H."/>
            <person name="Turgeon B."/>
            <person name="Goodwin S."/>
            <person name="Spatafora J."/>
            <person name="Crous P."/>
            <person name="Grigoriev I."/>
        </authorList>
    </citation>
    <scope>NUCLEOTIDE SEQUENCE</scope>
    <source>
        <strain evidence="2">ATCC 16933</strain>
    </source>
</reference>
<keyword evidence="3" id="KW-1185">Reference proteome</keyword>
<feature type="compositionally biased region" description="Basic and acidic residues" evidence="1">
    <location>
        <begin position="23"/>
        <end position="32"/>
    </location>
</feature>
<name>A0A6A6NSP7_9PEZI</name>
<feature type="region of interest" description="Disordered" evidence="1">
    <location>
        <begin position="1"/>
        <end position="36"/>
    </location>
</feature>
<gene>
    <name evidence="2" type="ORF">BDY21DRAFT_105879</name>
</gene>
<dbReference type="Proteomes" id="UP000799766">
    <property type="component" value="Unassembled WGS sequence"/>
</dbReference>
<sequence length="202" mass="21538">MTRPTPPRPARGSKGPRPHARPRRGDEDRTELGYRPQPAVVANSTRVASRTIRAAAASTTLTLRARNRCAPGRSAREGPARKGACQAWSVPAAACKLASRSTIFAGVDSLSCALFLSASGCGTSLVVRSCIRKKKVDHPSAWVRSRASIPSKLRLGPAATRLQAFLAVTPLYVSTRSVVVTAKSHRQRKEKPDGLASCCKAT</sequence>
<proteinExistence type="predicted"/>
<evidence type="ECO:0000256" key="1">
    <source>
        <dbReference type="SAM" id="MobiDB-lite"/>
    </source>
</evidence>
<organism evidence="2 3">
    <name type="scientific">Lineolata rhizophorae</name>
    <dbReference type="NCBI Taxonomy" id="578093"/>
    <lineage>
        <taxon>Eukaryota</taxon>
        <taxon>Fungi</taxon>
        <taxon>Dikarya</taxon>
        <taxon>Ascomycota</taxon>
        <taxon>Pezizomycotina</taxon>
        <taxon>Dothideomycetes</taxon>
        <taxon>Dothideomycetes incertae sedis</taxon>
        <taxon>Lineolatales</taxon>
        <taxon>Lineolataceae</taxon>
        <taxon>Lineolata</taxon>
    </lineage>
</organism>
<dbReference type="EMBL" id="MU001691">
    <property type="protein sequence ID" value="KAF2454527.1"/>
    <property type="molecule type" value="Genomic_DNA"/>
</dbReference>